<dbReference type="SUPFAM" id="SSF47769">
    <property type="entry name" value="SAM/Pointed domain"/>
    <property type="match status" value="1"/>
</dbReference>
<comment type="caution">
    <text evidence="7">The sequence shown here is derived from an EMBL/GenBank/DDBJ whole genome shotgun (WGS) entry which is preliminary data.</text>
</comment>
<evidence type="ECO:0000256" key="1">
    <source>
        <dbReference type="ARBA" id="ARBA00005562"/>
    </source>
</evidence>
<keyword evidence="3" id="KW-0539">Nucleus</keyword>
<comment type="subcellular location">
    <subcellularLocation>
        <location evidence="3">Nucleus</location>
    </subcellularLocation>
</comment>
<dbReference type="SMART" id="SM00413">
    <property type="entry name" value="ETS"/>
    <property type="match status" value="1"/>
</dbReference>
<dbReference type="InterPro" id="IPR000418">
    <property type="entry name" value="Ets_dom"/>
</dbReference>
<keyword evidence="2 3" id="KW-0238">DNA-binding</keyword>
<feature type="region of interest" description="Disordered" evidence="4">
    <location>
        <begin position="330"/>
        <end position="356"/>
    </location>
</feature>
<dbReference type="Gene3D" id="1.10.10.10">
    <property type="entry name" value="Winged helix-like DNA-binding domain superfamily/Winged helix DNA-binding domain"/>
    <property type="match status" value="1"/>
</dbReference>
<dbReference type="AlphaFoldDB" id="A0A7J7K7B9"/>
<dbReference type="GO" id="GO:0030154">
    <property type="term" value="P:cell differentiation"/>
    <property type="evidence" value="ECO:0007669"/>
    <property type="project" value="TreeGrafter"/>
</dbReference>
<dbReference type="InterPro" id="IPR003118">
    <property type="entry name" value="Pointed_dom"/>
</dbReference>
<organism evidence="7 8">
    <name type="scientific">Bugula neritina</name>
    <name type="common">Brown bryozoan</name>
    <name type="synonym">Sertularia neritina</name>
    <dbReference type="NCBI Taxonomy" id="10212"/>
    <lineage>
        <taxon>Eukaryota</taxon>
        <taxon>Metazoa</taxon>
        <taxon>Spiralia</taxon>
        <taxon>Lophotrochozoa</taxon>
        <taxon>Bryozoa</taxon>
        <taxon>Gymnolaemata</taxon>
        <taxon>Cheilostomatida</taxon>
        <taxon>Flustrina</taxon>
        <taxon>Buguloidea</taxon>
        <taxon>Bugulidae</taxon>
        <taxon>Bugula</taxon>
    </lineage>
</organism>
<dbReference type="InterPro" id="IPR013761">
    <property type="entry name" value="SAM/pointed_sf"/>
</dbReference>
<dbReference type="Proteomes" id="UP000593567">
    <property type="component" value="Unassembled WGS sequence"/>
</dbReference>
<feature type="domain" description="ETS" evidence="5">
    <location>
        <begin position="361"/>
        <end position="441"/>
    </location>
</feature>
<evidence type="ECO:0000256" key="4">
    <source>
        <dbReference type="SAM" id="MobiDB-lite"/>
    </source>
</evidence>
<reference evidence="7" key="1">
    <citation type="submission" date="2020-06" db="EMBL/GenBank/DDBJ databases">
        <title>Draft genome of Bugula neritina, a colonial animal packing powerful symbionts and potential medicines.</title>
        <authorList>
            <person name="Rayko M."/>
        </authorList>
    </citation>
    <scope>NUCLEOTIDE SEQUENCE [LARGE SCALE GENOMIC DNA]</scope>
    <source>
        <strain evidence="7">Kwan_BN1</strain>
    </source>
</reference>
<comment type="similarity">
    <text evidence="1 3">Belongs to the ETS family.</text>
</comment>
<dbReference type="Pfam" id="PF00178">
    <property type="entry name" value="Ets"/>
    <property type="match status" value="1"/>
</dbReference>
<name>A0A7J7K7B9_BUGNE</name>
<dbReference type="Gene3D" id="1.10.150.50">
    <property type="entry name" value="Transcription Factor, Ets-1"/>
    <property type="match status" value="1"/>
</dbReference>
<dbReference type="PROSITE" id="PS00345">
    <property type="entry name" value="ETS_DOMAIN_1"/>
    <property type="match status" value="1"/>
</dbReference>
<dbReference type="SUPFAM" id="SSF46785">
    <property type="entry name" value="Winged helix' DNA-binding domain"/>
    <property type="match status" value="1"/>
</dbReference>
<dbReference type="GO" id="GO:0043565">
    <property type="term" value="F:sequence-specific DNA binding"/>
    <property type="evidence" value="ECO:0007669"/>
    <property type="project" value="InterPro"/>
</dbReference>
<dbReference type="OrthoDB" id="5961210at2759"/>
<dbReference type="InterPro" id="IPR036388">
    <property type="entry name" value="WH-like_DNA-bd_sf"/>
</dbReference>
<accession>A0A7J7K7B9</accession>
<dbReference type="PROSITE" id="PS51433">
    <property type="entry name" value="PNT"/>
    <property type="match status" value="1"/>
</dbReference>
<dbReference type="EMBL" id="VXIV02001051">
    <property type="protein sequence ID" value="KAF6034532.1"/>
    <property type="molecule type" value="Genomic_DNA"/>
</dbReference>
<dbReference type="GO" id="GO:0000981">
    <property type="term" value="F:DNA-binding transcription factor activity, RNA polymerase II-specific"/>
    <property type="evidence" value="ECO:0007669"/>
    <property type="project" value="TreeGrafter"/>
</dbReference>
<dbReference type="PRINTS" id="PR00454">
    <property type="entry name" value="ETSDOMAIN"/>
</dbReference>
<protein>
    <submittedName>
        <fullName evidence="7">SPDEF</fullName>
    </submittedName>
</protein>
<dbReference type="PROSITE" id="PS00346">
    <property type="entry name" value="ETS_DOMAIN_2"/>
    <property type="match status" value="1"/>
</dbReference>
<proteinExistence type="inferred from homology"/>
<dbReference type="PANTHER" id="PTHR11849">
    <property type="entry name" value="ETS"/>
    <property type="match status" value="1"/>
</dbReference>
<dbReference type="GO" id="GO:0005634">
    <property type="term" value="C:nucleus"/>
    <property type="evidence" value="ECO:0007669"/>
    <property type="project" value="UniProtKB-SubCell"/>
</dbReference>
<sequence>MHSYWLDTNKQDLRPTGYPKQWCVEDTRKWLQWVSALYQIGDPTNCLSFDGPTLCGFTDQDFVLLTGSEDTGLKIAAQLDLWKNATRMTPSAGSYHFQQQQQQQAMNEKLGITSLSSLASNTPKLLDAGCSWTSAGQQFSLSGMLSNTDQYTNNSAVDNTPIATLQGSFQDMANPQFQGFSTQTLDLPSFMNEQPGQSASRIPLTRFLNDPPQGRNTPRPTIPLDRFRSVRESCQDNGFLTWEKYQEFTSVTPNRNLQNPVFGNSSKGTMHNPLTTPIYNINKPKDDTVKPQLITAMITPKLEVLPPSLETTDDNTPLPDYTTLNTVKTEAMEAETAPKDGPSTSKGTEKAAKKKSSKHPIHLWEFLKQLLVDGKDCIKWVDQEKGVFRISNSQEVAKFWGERKNRPAMNYDKLSRSIRQYYKKGIIKKTSQGKRLVYQFCQGYL</sequence>
<evidence type="ECO:0000313" key="7">
    <source>
        <dbReference type="EMBL" id="KAF6034532.1"/>
    </source>
</evidence>
<gene>
    <name evidence="7" type="ORF">EB796_007160</name>
</gene>
<feature type="domain" description="PNT" evidence="6">
    <location>
        <begin position="1"/>
        <end position="86"/>
    </location>
</feature>
<dbReference type="InterPro" id="IPR036390">
    <property type="entry name" value="WH_DNA-bd_sf"/>
</dbReference>
<evidence type="ECO:0000259" key="6">
    <source>
        <dbReference type="PROSITE" id="PS51433"/>
    </source>
</evidence>
<dbReference type="PROSITE" id="PS50061">
    <property type="entry name" value="ETS_DOMAIN_3"/>
    <property type="match status" value="1"/>
</dbReference>
<evidence type="ECO:0000313" key="8">
    <source>
        <dbReference type="Proteomes" id="UP000593567"/>
    </source>
</evidence>
<dbReference type="SMR" id="A0A7J7K7B9"/>
<dbReference type="PANTHER" id="PTHR11849:SF182">
    <property type="entry name" value="SAM POINTED DOMAIN-CONTAINING ETS TRANSCRIPTION FACTOR"/>
    <property type="match status" value="1"/>
</dbReference>
<evidence type="ECO:0000256" key="3">
    <source>
        <dbReference type="RuleBase" id="RU004019"/>
    </source>
</evidence>
<evidence type="ECO:0000256" key="2">
    <source>
        <dbReference type="ARBA" id="ARBA00023125"/>
    </source>
</evidence>
<keyword evidence="8" id="KW-1185">Reference proteome</keyword>
<evidence type="ECO:0000259" key="5">
    <source>
        <dbReference type="PROSITE" id="PS50061"/>
    </source>
</evidence>
<dbReference type="InterPro" id="IPR046328">
    <property type="entry name" value="ETS_fam"/>
</dbReference>